<proteinExistence type="predicted"/>
<sequence>MIESVAIIFEWISAMSIGDFQTRVKLSTIVPNSLKMTLSVHKKIFGTRFVCLGTEKRK</sequence>
<comment type="caution">
    <text evidence="1">The sequence shown here is derived from an EMBL/GenBank/DDBJ whole genome shotgun (WGS) entry which is preliminary data.</text>
</comment>
<organism evidence="1">
    <name type="scientific">marine sediment metagenome</name>
    <dbReference type="NCBI Taxonomy" id="412755"/>
    <lineage>
        <taxon>unclassified sequences</taxon>
        <taxon>metagenomes</taxon>
        <taxon>ecological metagenomes</taxon>
    </lineage>
</organism>
<dbReference type="EMBL" id="LAZR01002559">
    <property type="protein sequence ID" value="KKN28474.1"/>
    <property type="molecule type" value="Genomic_DNA"/>
</dbReference>
<dbReference type="AlphaFoldDB" id="A0A0F9PE93"/>
<name>A0A0F9PE93_9ZZZZ</name>
<reference evidence="1" key="1">
    <citation type="journal article" date="2015" name="Nature">
        <title>Complex archaea that bridge the gap between prokaryotes and eukaryotes.</title>
        <authorList>
            <person name="Spang A."/>
            <person name="Saw J.H."/>
            <person name="Jorgensen S.L."/>
            <person name="Zaremba-Niedzwiedzka K."/>
            <person name="Martijn J."/>
            <person name="Lind A.E."/>
            <person name="van Eijk R."/>
            <person name="Schleper C."/>
            <person name="Guy L."/>
            <person name="Ettema T.J."/>
        </authorList>
    </citation>
    <scope>NUCLEOTIDE SEQUENCE</scope>
</reference>
<evidence type="ECO:0000313" key="1">
    <source>
        <dbReference type="EMBL" id="KKN28474.1"/>
    </source>
</evidence>
<gene>
    <name evidence="1" type="ORF">LCGC14_0853830</name>
</gene>
<protein>
    <submittedName>
        <fullName evidence="1">Uncharacterized protein</fullName>
    </submittedName>
</protein>
<accession>A0A0F9PE93</accession>